<dbReference type="Pfam" id="PF07727">
    <property type="entry name" value="RVT_2"/>
    <property type="match status" value="1"/>
</dbReference>
<proteinExistence type="predicted"/>
<evidence type="ECO:0000313" key="3">
    <source>
        <dbReference type="Proteomes" id="UP001558713"/>
    </source>
</evidence>
<accession>A0ABD1AJ36</accession>
<gene>
    <name evidence="2" type="ORF">V5N11_026602</name>
</gene>
<dbReference type="InterPro" id="IPR043502">
    <property type="entry name" value="DNA/RNA_pol_sf"/>
</dbReference>
<reference evidence="2 3" key="1">
    <citation type="submission" date="2024-04" db="EMBL/GenBank/DDBJ databases">
        <title>Genome assembly C_amara_ONT_v2.</title>
        <authorList>
            <person name="Yant L."/>
            <person name="Moore C."/>
            <person name="Slenker M."/>
        </authorList>
    </citation>
    <scope>NUCLEOTIDE SEQUENCE [LARGE SCALE GENOMIC DNA]</scope>
    <source>
        <tissue evidence="2">Leaf</tissue>
    </source>
</reference>
<dbReference type="EMBL" id="JBANAX010000546">
    <property type="protein sequence ID" value="KAL1204104.1"/>
    <property type="molecule type" value="Genomic_DNA"/>
</dbReference>
<keyword evidence="3" id="KW-1185">Reference proteome</keyword>
<sequence length="101" mass="11668">MEQPPGFMDADWPTHVFHLETELYGLKQAPCAWYKELQIYLLSVGFKNSLSDKSLFVLRHGMDYIYLLVYVDDILVTGSSTVVIQKILTLLAERFSVKDHE</sequence>
<name>A0ABD1AJ36_CARAN</name>
<dbReference type="Proteomes" id="UP001558713">
    <property type="component" value="Unassembled WGS sequence"/>
</dbReference>
<protein>
    <submittedName>
        <fullName evidence="2">Retrovirus-related Pol polyprotein from transposon RE2</fullName>
    </submittedName>
</protein>
<evidence type="ECO:0000259" key="1">
    <source>
        <dbReference type="Pfam" id="PF07727"/>
    </source>
</evidence>
<dbReference type="AlphaFoldDB" id="A0ABD1AJ36"/>
<organism evidence="2 3">
    <name type="scientific">Cardamine amara subsp. amara</name>
    <dbReference type="NCBI Taxonomy" id="228776"/>
    <lineage>
        <taxon>Eukaryota</taxon>
        <taxon>Viridiplantae</taxon>
        <taxon>Streptophyta</taxon>
        <taxon>Embryophyta</taxon>
        <taxon>Tracheophyta</taxon>
        <taxon>Spermatophyta</taxon>
        <taxon>Magnoliopsida</taxon>
        <taxon>eudicotyledons</taxon>
        <taxon>Gunneridae</taxon>
        <taxon>Pentapetalae</taxon>
        <taxon>rosids</taxon>
        <taxon>malvids</taxon>
        <taxon>Brassicales</taxon>
        <taxon>Brassicaceae</taxon>
        <taxon>Cardamineae</taxon>
        <taxon>Cardamine</taxon>
    </lineage>
</organism>
<feature type="domain" description="Reverse transcriptase Ty1/copia-type" evidence="1">
    <location>
        <begin position="1"/>
        <end position="99"/>
    </location>
</feature>
<dbReference type="InterPro" id="IPR013103">
    <property type="entry name" value="RVT_2"/>
</dbReference>
<comment type="caution">
    <text evidence="2">The sequence shown here is derived from an EMBL/GenBank/DDBJ whole genome shotgun (WGS) entry which is preliminary data.</text>
</comment>
<dbReference type="SUPFAM" id="SSF56672">
    <property type="entry name" value="DNA/RNA polymerases"/>
    <property type="match status" value="1"/>
</dbReference>
<evidence type="ECO:0000313" key="2">
    <source>
        <dbReference type="EMBL" id="KAL1204104.1"/>
    </source>
</evidence>